<proteinExistence type="predicted"/>
<keyword evidence="3" id="KW-1185">Reference proteome</keyword>
<sequence length="72" mass="8335">MGEIVNLRLVKKRRAKDAKDKHAAENRIRYGRTKVEKQFERDETNKAARFLDVNRLEKPDAADPADVPTDKT</sequence>
<gene>
    <name evidence="2" type="ORF">HQ945_10785</name>
</gene>
<feature type="compositionally biased region" description="Basic and acidic residues" evidence="1">
    <location>
        <begin position="52"/>
        <end position="61"/>
    </location>
</feature>
<evidence type="ECO:0000313" key="3">
    <source>
        <dbReference type="Proteomes" id="UP000550508"/>
    </source>
</evidence>
<dbReference type="Proteomes" id="UP000550508">
    <property type="component" value="Unassembled WGS sequence"/>
</dbReference>
<name>A0A849VSU6_9HYPH</name>
<feature type="compositionally biased region" description="Low complexity" evidence="1">
    <location>
        <begin position="62"/>
        <end position="72"/>
    </location>
</feature>
<feature type="region of interest" description="Disordered" evidence="1">
    <location>
        <begin position="50"/>
        <end position="72"/>
    </location>
</feature>
<accession>A0A849VSU6</accession>
<dbReference type="Pfam" id="PF13770">
    <property type="entry name" value="DUF4169"/>
    <property type="match status" value="1"/>
</dbReference>
<dbReference type="RefSeq" id="WP_036814435.1">
    <property type="nucleotide sequence ID" value="NZ_JABUMX010000002.1"/>
</dbReference>
<dbReference type="EMBL" id="JABUMX010000002">
    <property type="protein sequence ID" value="NTS31739.1"/>
    <property type="molecule type" value="Genomic_DNA"/>
</dbReference>
<protein>
    <submittedName>
        <fullName evidence="2">DUF4169 family protein</fullName>
    </submittedName>
</protein>
<evidence type="ECO:0000313" key="2">
    <source>
        <dbReference type="EMBL" id="NTS31739.1"/>
    </source>
</evidence>
<dbReference type="AlphaFoldDB" id="A0A849VSU6"/>
<evidence type="ECO:0000256" key="1">
    <source>
        <dbReference type="SAM" id="MobiDB-lite"/>
    </source>
</evidence>
<dbReference type="InterPro" id="IPR025227">
    <property type="entry name" value="DUF4169"/>
</dbReference>
<organism evidence="2 3">
    <name type="scientific">Phyllobacterium pellucidum</name>
    <dbReference type="NCBI Taxonomy" id="2740464"/>
    <lineage>
        <taxon>Bacteria</taxon>
        <taxon>Pseudomonadati</taxon>
        <taxon>Pseudomonadota</taxon>
        <taxon>Alphaproteobacteria</taxon>
        <taxon>Hyphomicrobiales</taxon>
        <taxon>Phyllobacteriaceae</taxon>
        <taxon>Phyllobacterium</taxon>
    </lineage>
</organism>
<comment type="caution">
    <text evidence="2">The sequence shown here is derived from an EMBL/GenBank/DDBJ whole genome shotgun (WGS) entry which is preliminary data.</text>
</comment>
<reference evidence="2 3" key="1">
    <citation type="submission" date="2020-05" db="EMBL/GenBank/DDBJ databases">
        <authorList>
            <person name="Kim M.K."/>
        </authorList>
    </citation>
    <scope>NUCLEOTIDE SEQUENCE [LARGE SCALE GENOMIC DNA]</scope>
    <source>
        <strain evidence="2 3">BT25</strain>
    </source>
</reference>